<evidence type="ECO:0000313" key="2">
    <source>
        <dbReference type="EMBL" id="PCC44671.1"/>
    </source>
</evidence>
<reference evidence="4 5" key="1">
    <citation type="journal article" date="2017" name="Elife">
        <title>Extensive horizontal gene transfer in cheese-associated bacteria.</title>
        <authorList>
            <person name="Bonham K.S."/>
            <person name="Wolfe B.E."/>
            <person name="Dutton R.J."/>
        </authorList>
    </citation>
    <scope>NUCLEOTIDE SEQUENCE [LARGE SCALE GENOMIC DNA]</scope>
    <source>
        <strain evidence="3 4">947_7</strain>
        <strain evidence="2 5">962_8</strain>
    </source>
</reference>
<proteinExistence type="predicted"/>
<dbReference type="InterPro" id="IPR023631">
    <property type="entry name" value="Amidase_dom"/>
</dbReference>
<feature type="domain" description="Amidase" evidence="1">
    <location>
        <begin position="33"/>
        <end position="463"/>
    </location>
</feature>
<dbReference type="Proteomes" id="UP000217564">
    <property type="component" value="Unassembled WGS sequence"/>
</dbReference>
<dbReference type="PIRSF" id="PIRSF001221">
    <property type="entry name" value="Amidase_fungi"/>
    <property type="match status" value="1"/>
</dbReference>
<evidence type="ECO:0000259" key="1">
    <source>
        <dbReference type="Pfam" id="PF01425"/>
    </source>
</evidence>
<dbReference type="EMBL" id="NRGP01000016">
    <property type="protein sequence ID" value="PCC46139.1"/>
    <property type="molecule type" value="Genomic_DNA"/>
</dbReference>
<dbReference type="PANTHER" id="PTHR11895">
    <property type="entry name" value="TRANSAMIDASE"/>
    <property type="match status" value="1"/>
</dbReference>
<evidence type="ECO:0000313" key="3">
    <source>
        <dbReference type="EMBL" id="PCC46139.1"/>
    </source>
</evidence>
<protein>
    <recommendedName>
        <fullName evidence="1">Amidase domain-containing protein</fullName>
    </recommendedName>
</protein>
<name>A0A2A3YZG0_BREAU</name>
<accession>A0A2A3YZG0</accession>
<dbReference type="GO" id="GO:0003824">
    <property type="term" value="F:catalytic activity"/>
    <property type="evidence" value="ECO:0007669"/>
    <property type="project" value="InterPro"/>
</dbReference>
<dbReference type="Pfam" id="PF01425">
    <property type="entry name" value="Amidase"/>
    <property type="match status" value="1"/>
</dbReference>
<dbReference type="RefSeq" id="WP_096162337.1">
    <property type="nucleotide sequence ID" value="NZ_JABUYB010000021.1"/>
</dbReference>
<dbReference type="InterPro" id="IPR020556">
    <property type="entry name" value="Amidase_CS"/>
</dbReference>
<dbReference type="AlphaFoldDB" id="A0A2A3YZG0"/>
<dbReference type="EMBL" id="NRGQ01000002">
    <property type="protein sequence ID" value="PCC44671.1"/>
    <property type="molecule type" value="Genomic_DNA"/>
</dbReference>
<comment type="caution">
    <text evidence="2">The sequence shown here is derived from an EMBL/GenBank/DDBJ whole genome shotgun (WGS) entry which is preliminary data.</text>
</comment>
<dbReference type="SUPFAM" id="SSF75304">
    <property type="entry name" value="Amidase signature (AS) enzymes"/>
    <property type="match status" value="1"/>
</dbReference>
<sequence>MSELISAELDLDDATALDLVTSVQRGESTATQVVSAHLERIEAVNPTVNALLDVHPEEALAEADRIDRLSAAERKNIPLAGLPVAVKDLIPAAGFRHTQGSPIFSTRIASLDHIVVSRMKRAGAVVVAKSNTPEFGLGSHTFNSVTGLTRNPYSLEHSAGGSSGGAAAALAARMLPIADGSDTGGSLRNPASFCNVVGLRPSLGTVPNSPNGLAYGTLSVKGPMARTVRDTAHLLTSMVGFTATDPFSYPADTSALQEVAMSAVGSAHGEQKITAAYTLDFSGMFPVADSVRSVVEAAVAELSGTDFQIKHAHPQLAEAKEAFRTLRGLQMLATLGPVADEHGDQMKEDALWNVEAGRSVTAQQASSAMSAQSRSWSAMADFLRHVDVLITPTVQVPPFDVRMRYPREIDGASMSDYLDWMTLPSIITTTNHPAVSIPVGFTHTGLPVGIQMVGRFRGEARLLEIAKRVEDRIGSWRAAPHIDRTRPLDRFPDIQ</sequence>
<gene>
    <name evidence="3" type="ORF">CIK64_12025</name>
    <name evidence="2" type="ORF">CIK65_00445</name>
</gene>
<dbReference type="Proteomes" id="UP000218620">
    <property type="component" value="Unassembled WGS sequence"/>
</dbReference>
<evidence type="ECO:0000313" key="4">
    <source>
        <dbReference type="Proteomes" id="UP000217564"/>
    </source>
</evidence>
<evidence type="ECO:0000313" key="5">
    <source>
        <dbReference type="Proteomes" id="UP000218620"/>
    </source>
</evidence>
<dbReference type="InterPro" id="IPR036928">
    <property type="entry name" value="AS_sf"/>
</dbReference>
<organism evidence="2 5">
    <name type="scientific">Brevibacterium aurantiacum</name>
    <dbReference type="NCBI Taxonomy" id="273384"/>
    <lineage>
        <taxon>Bacteria</taxon>
        <taxon>Bacillati</taxon>
        <taxon>Actinomycetota</taxon>
        <taxon>Actinomycetes</taxon>
        <taxon>Micrococcales</taxon>
        <taxon>Brevibacteriaceae</taxon>
        <taxon>Brevibacterium</taxon>
    </lineage>
</organism>
<dbReference type="PANTHER" id="PTHR11895:SF76">
    <property type="entry name" value="INDOLEACETAMIDE HYDROLASE"/>
    <property type="match status" value="1"/>
</dbReference>
<dbReference type="InterPro" id="IPR000120">
    <property type="entry name" value="Amidase"/>
</dbReference>
<dbReference type="Gene3D" id="3.90.1300.10">
    <property type="entry name" value="Amidase signature (AS) domain"/>
    <property type="match status" value="1"/>
</dbReference>
<dbReference type="PROSITE" id="PS00571">
    <property type="entry name" value="AMIDASES"/>
    <property type="match status" value="1"/>
</dbReference>